<dbReference type="Gene3D" id="2.60.40.2850">
    <property type="match status" value="1"/>
</dbReference>
<accession>A0AB72Z585</accession>
<keyword evidence="1" id="KW-0732">Signal</keyword>
<evidence type="ECO:0000313" key="3">
    <source>
        <dbReference type="Proteomes" id="UP000003597"/>
    </source>
</evidence>
<dbReference type="NCBIfam" id="TIGR01653">
    <property type="entry name" value="lactococcin_972"/>
    <property type="match status" value="1"/>
</dbReference>
<sequence>MKKKVCVLAIALLTVLSPVGALATENLAEGEISLDSLMKANETGEKTIFSETATGKNPLLKKAKSAGGGTFWVTWGQDRHSSNYQHYKKMHRSSASNFRTTVRSRWQPKGKLASVWIKSSLWGNKANWATK</sequence>
<dbReference type="EMBL" id="AGCN01000042">
    <property type="protein sequence ID" value="EHN60194.1"/>
    <property type="molecule type" value="Genomic_DNA"/>
</dbReference>
<comment type="caution">
    <text evidence="2">The sequence shown here is derived from an EMBL/GenBank/DDBJ whole genome shotgun (WGS) entry which is preliminary data.</text>
</comment>
<feature type="signal peptide" evidence="1">
    <location>
        <begin position="1"/>
        <end position="23"/>
    </location>
</feature>
<dbReference type="InterPro" id="IPR006540">
    <property type="entry name" value="Lactococcin_972"/>
</dbReference>
<organism evidence="2 3">
    <name type="scientific">Listeria innocua ATCC 33091</name>
    <dbReference type="NCBI Taxonomy" id="1002366"/>
    <lineage>
        <taxon>Bacteria</taxon>
        <taxon>Bacillati</taxon>
        <taxon>Bacillota</taxon>
        <taxon>Bacilli</taxon>
        <taxon>Bacillales</taxon>
        <taxon>Listeriaceae</taxon>
        <taxon>Listeria</taxon>
    </lineage>
</organism>
<dbReference type="RefSeq" id="WP_003772788.1">
    <property type="nucleotide sequence ID" value="NZ_JH556650.1"/>
</dbReference>
<name>A0AB72Z585_LISIO</name>
<gene>
    <name evidence="2" type="ORF">HMPREF0557_02794</name>
</gene>
<protein>
    <submittedName>
        <fullName evidence="2">Bacteriocin, lactococcin 972 family</fullName>
    </submittedName>
</protein>
<dbReference type="Proteomes" id="UP000003597">
    <property type="component" value="Unassembled WGS sequence"/>
</dbReference>
<evidence type="ECO:0000313" key="2">
    <source>
        <dbReference type="EMBL" id="EHN60194.1"/>
    </source>
</evidence>
<proteinExistence type="predicted"/>
<evidence type="ECO:0000256" key="1">
    <source>
        <dbReference type="SAM" id="SignalP"/>
    </source>
</evidence>
<keyword evidence="3" id="KW-1185">Reference proteome</keyword>
<feature type="chain" id="PRO_5044505532" evidence="1">
    <location>
        <begin position="24"/>
        <end position="131"/>
    </location>
</feature>
<dbReference type="AlphaFoldDB" id="A0AB72Z585"/>
<reference evidence="2 3" key="1">
    <citation type="submission" date="2011-08" db="EMBL/GenBank/DDBJ databases">
        <authorList>
            <person name="Weinstock G."/>
            <person name="Sodergren E."/>
            <person name="Clifton S."/>
            <person name="Fulton L."/>
            <person name="Fulton B."/>
            <person name="Courtney L."/>
            <person name="Fronick C."/>
            <person name="Harrison M."/>
            <person name="Strong C."/>
            <person name="Farmer C."/>
            <person name="Delahaunty K."/>
            <person name="Markovic C."/>
            <person name="Hall O."/>
            <person name="Minx P."/>
            <person name="Tomlinson C."/>
            <person name="Mitreva M."/>
            <person name="Hou S."/>
            <person name="Chen J."/>
            <person name="Wollam A."/>
            <person name="Pepin K.H."/>
            <person name="Johnson M."/>
            <person name="Bhonagiri V."/>
            <person name="Zhang X."/>
            <person name="Suruliraj S."/>
            <person name="Warren W."/>
            <person name="Chinwalla A."/>
            <person name="Mardis E.R."/>
            <person name="Wilson R.K."/>
        </authorList>
    </citation>
    <scope>NUCLEOTIDE SEQUENCE [LARGE SCALE GENOMIC DNA]</scope>
    <source>
        <strain evidence="2 3">ATCC 33091</strain>
    </source>
</reference>